<accession>A0A2S7ZN14</accession>
<dbReference type="SUPFAM" id="SSF56300">
    <property type="entry name" value="Metallo-dependent phosphatases"/>
    <property type="match status" value="1"/>
</dbReference>
<evidence type="ECO:0000256" key="1">
    <source>
        <dbReference type="ARBA" id="ARBA00005662"/>
    </source>
</evidence>
<comment type="caution">
    <text evidence="3">The sequence shown here is derived from an EMBL/GenBank/DDBJ whole genome shotgun (WGS) entry which is preliminary data.</text>
</comment>
<sequence length="379" mass="43144">MKIYIGADFVPTDINRILFENGDMHSIIGTQLYNMLCEADLNVFNLEAPLTDNDTSIDKFGHNLKSPTKTINGFKAIPSLLLGLANNHSYDQGYEGLQSTMQVLTQSNIAYSGAGGNVNEAKQPYIFTKDGIRLGIYMCTENEFSSASVHRAGANPFDVLESFDHVQTLKEQCDYVIVIYHGGKEFYRYPSPMLQRYCRKFIEKGASLVLCQHSHCIGAREDYEAGTIIYGQGSFVFQTEYFNNLYDIVADSLVVEININQDGVHINEIPITRTEVGITLATKEHAQLVIEMYNQLSEDIKNPHFVYESYKYFADEHINRYLREFLGRSWIVKALNLLCNRKLARLLLGKTSYLAIQNYLTCEAHYELFLQGLKNINHK</sequence>
<dbReference type="Proteomes" id="UP000238877">
    <property type="component" value="Unassembled WGS sequence"/>
</dbReference>
<dbReference type="SMART" id="SM00854">
    <property type="entry name" value="PGA_cap"/>
    <property type="match status" value="1"/>
</dbReference>
<evidence type="ECO:0000313" key="4">
    <source>
        <dbReference type="Proteomes" id="UP000238877"/>
    </source>
</evidence>
<dbReference type="InterPro" id="IPR052169">
    <property type="entry name" value="CW_Biosynth-Accessory"/>
</dbReference>
<protein>
    <submittedName>
        <fullName evidence="3">Capsular biosynthesis protein</fullName>
    </submittedName>
</protein>
<gene>
    <name evidence="3" type="ORF">VTHSUH11_06325</name>
</gene>
<dbReference type="PANTHER" id="PTHR33393:SF13">
    <property type="entry name" value="PGA BIOSYNTHESIS PROTEIN CAPA"/>
    <property type="match status" value="1"/>
</dbReference>
<dbReference type="InterPro" id="IPR019079">
    <property type="entry name" value="Capsule_synth_CapA"/>
</dbReference>
<feature type="domain" description="Capsule synthesis protein CapA" evidence="2">
    <location>
        <begin position="17"/>
        <end position="239"/>
    </location>
</feature>
<dbReference type="PANTHER" id="PTHR33393">
    <property type="entry name" value="POLYGLUTAMINE SYNTHESIS ACCESSORY PROTEIN RV0574C-RELATED"/>
    <property type="match status" value="1"/>
</dbReference>
<evidence type="ECO:0000313" key="3">
    <source>
        <dbReference type="EMBL" id="PQL24595.1"/>
    </source>
</evidence>
<dbReference type="InterPro" id="IPR029052">
    <property type="entry name" value="Metallo-depent_PP-like"/>
</dbReference>
<evidence type="ECO:0000259" key="2">
    <source>
        <dbReference type="SMART" id="SM00854"/>
    </source>
</evidence>
<reference evidence="3 4" key="1">
    <citation type="submission" date="2018-01" db="EMBL/GenBank/DDBJ databases">
        <title>Draft genome sequences of clinical isolates and type strains of oral Veillonella including Veillonella infantum sp., nov.</title>
        <authorList>
            <person name="Mashima I."/>
            <person name="Liao Y.-C."/>
            <person name="Sabharwal A."/>
            <person name="Haase E.M."/>
            <person name="Nakazawa F."/>
            <person name="Scannapieco F.A."/>
        </authorList>
    </citation>
    <scope>NUCLEOTIDE SEQUENCE [LARGE SCALE GENOMIC DNA]</scope>
    <source>
        <strain evidence="3 4">Y6</strain>
    </source>
</reference>
<comment type="similarity">
    <text evidence="1">Belongs to the CapA family.</text>
</comment>
<dbReference type="RefSeq" id="WP_105093042.1">
    <property type="nucleotide sequence ID" value="NZ_PPDF01000012.1"/>
</dbReference>
<proteinExistence type="inferred from homology"/>
<organism evidence="3 4">
    <name type="scientific">Veillonella tobetsuensis</name>
    <dbReference type="NCBI Taxonomy" id="1110546"/>
    <lineage>
        <taxon>Bacteria</taxon>
        <taxon>Bacillati</taxon>
        <taxon>Bacillota</taxon>
        <taxon>Negativicutes</taxon>
        <taxon>Veillonellales</taxon>
        <taxon>Veillonellaceae</taxon>
        <taxon>Veillonella</taxon>
    </lineage>
</organism>
<dbReference type="STRING" id="1110546.GCA_001078375_00765"/>
<dbReference type="EMBL" id="PPDF01000012">
    <property type="protein sequence ID" value="PQL24595.1"/>
    <property type="molecule type" value="Genomic_DNA"/>
</dbReference>
<dbReference type="Pfam" id="PF09587">
    <property type="entry name" value="PGA_cap"/>
    <property type="match status" value="1"/>
</dbReference>
<dbReference type="Gene3D" id="3.60.21.10">
    <property type="match status" value="1"/>
</dbReference>
<dbReference type="AlphaFoldDB" id="A0A2S7ZN14"/>
<name>A0A2S7ZN14_9FIRM</name>